<feature type="active site" description="Nucleophile" evidence="4">
    <location>
        <position position="219"/>
    </location>
</feature>
<dbReference type="Proteomes" id="UP000184287">
    <property type="component" value="Unassembled WGS sequence"/>
</dbReference>
<dbReference type="EMBL" id="FQUQ01000004">
    <property type="protein sequence ID" value="SHG04930.1"/>
    <property type="molecule type" value="Genomic_DNA"/>
</dbReference>
<dbReference type="Pfam" id="PF06441">
    <property type="entry name" value="EHN"/>
    <property type="match status" value="1"/>
</dbReference>
<accession>A0A1M5GMB6</accession>
<dbReference type="InterPro" id="IPR010497">
    <property type="entry name" value="Epoxide_hydro_N"/>
</dbReference>
<dbReference type="GO" id="GO:0004301">
    <property type="term" value="F:epoxide hydrolase activity"/>
    <property type="evidence" value="ECO:0007669"/>
    <property type="project" value="TreeGrafter"/>
</dbReference>
<evidence type="ECO:0000313" key="7">
    <source>
        <dbReference type="Proteomes" id="UP000184287"/>
    </source>
</evidence>
<keyword evidence="3" id="KW-0378">Hydrolase</keyword>
<evidence type="ECO:0000256" key="3">
    <source>
        <dbReference type="ARBA" id="ARBA00022801"/>
    </source>
</evidence>
<name>A0A1M5GMB6_9SPHI</name>
<dbReference type="PRINTS" id="PR00412">
    <property type="entry name" value="EPOXHYDRLASE"/>
</dbReference>
<keyword evidence="2" id="KW-0058">Aromatic hydrocarbons catabolism</keyword>
<proteinExistence type="inferred from homology"/>
<dbReference type="STRING" id="288992.SAMN04488522_104283"/>
<dbReference type="InterPro" id="IPR000639">
    <property type="entry name" value="Epox_hydrolase-like"/>
</dbReference>
<feature type="active site" description="Proton acceptor" evidence="4">
    <location>
        <position position="399"/>
    </location>
</feature>
<dbReference type="AlphaFoldDB" id="A0A1M5GMB6"/>
<evidence type="ECO:0000313" key="6">
    <source>
        <dbReference type="EMBL" id="SHG04930.1"/>
    </source>
</evidence>
<gene>
    <name evidence="6" type="ORF">SAMN04488522_104283</name>
</gene>
<sequence>MMSLGAASSIIGPASFIPLSSGLLQAATTNEKLNRTFGDEIRKFNVDVPQEELTYLKQRLSQTRWPEKEPVSDWSQGVPLSKIQYLCEYWQKEYDWRRCEEMINNFGSYTTKIKGLDIHFLHIRSSESNALPLLLLHGWPGSILEFHKIIGPLTNPNAYGKLGENVPESFHLVIPSMPGYGFSEKPDETGWNRERIADAWIELMSRLGYGDYWAAHGGDWGELIAMTIGNKAPKGLIGVHVSTIDLTPNSEEIEKSTSTELSYIEKANHFLHNLSGYAKEQATKPQTIGYALADSPVGQAAWIYEKFYDWTDNDGSPERILSLDEMIDNIMMYWLPNTGASSARLYRENADVTWGSIPVNVPVGVSQFPKDVTGGSRRWADERFNNNVVYWNDLAKGGHFAALEQPGILIDEIRKCFRLIRKNR</sequence>
<dbReference type="PANTHER" id="PTHR21661">
    <property type="entry name" value="EPOXIDE HYDROLASE 1-RELATED"/>
    <property type="match status" value="1"/>
</dbReference>
<protein>
    <submittedName>
        <fullName evidence="6">Pimeloyl-ACP methyl ester carboxylesterase</fullName>
    </submittedName>
</protein>
<dbReference type="PIRSF" id="PIRSF001112">
    <property type="entry name" value="Epoxide_hydrolase"/>
    <property type="match status" value="1"/>
</dbReference>
<dbReference type="InterPro" id="IPR016292">
    <property type="entry name" value="Epoxide_hydrolase"/>
</dbReference>
<dbReference type="PANTHER" id="PTHR21661:SF35">
    <property type="entry name" value="EPOXIDE HYDROLASE"/>
    <property type="match status" value="1"/>
</dbReference>
<reference evidence="7" key="1">
    <citation type="submission" date="2016-11" db="EMBL/GenBank/DDBJ databases">
        <authorList>
            <person name="Varghese N."/>
            <person name="Submissions S."/>
        </authorList>
    </citation>
    <scope>NUCLEOTIDE SEQUENCE [LARGE SCALE GENOMIC DNA]</scope>
    <source>
        <strain evidence="7">DSM 16990</strain>
    </source>
</reference>
<keyword evidence="7" id="KW-1185">Reference proteome</keyword>
<feature type="active site" description="Proton donor" evidence="4">
    <location>
        <position position="346"/>
    </location>
</feature>
<dbReference type="Gene3D" id="3.40.50.1820">
    <property type="entry name" value="alpha/beta hydrolase"/>
    <property type="match status" value="1"/>
</dbReference>
<dbReference type="InterPro" id="IPR029058">
    <property type="entry name" value="AB_hydrolase_fold"/>
</dbReference>
<evidence type="ECO:0000256" key="1">
    <source>
        <dbReference type="ARBA" id="ARBA00010088"/>
    </source>
</evidence>
<evidence type="ECO:0000256" key="4">
    <source>
        <dbReference type="PIRSR" id="PIRSR001112-1"/>
    </source>
</evidence>
<feature type="domain" description="Epoxide hydrolase N-terminal" evidence="5">
    <location>
        <begin position="41"/>
        <end position="146"/>
    </location>
</feature>
<organism evidence="6 7">
    <name type="scientific">Pedobacter caeni</name>
    <dbReference type="NCBI Taxonomy" id="288992"/>
    <lineage>
        <taxon>Bacteria</taxon>
        <taxon>Pseudomonadati</taxon>
        <taxon>Bacteroidota</taxon>
        <taxon>Sphingobacteriia</taxon>
        <taxon>Sphingobacteriales</taxon>
        <taxon>Sphingobacteriaceae</taxon>
        <taxon>Pedobacter</taxon>
    </lineage>
</organism>
<comment type="similarity">
    <text evidence="1">Belongs to the peptidase S33 family.</text>
</comment>
<evidence type="ECO:0000259" key="5">
    <source>
        <dbReference type="Pfam" id="PF06441"/>
    </source>
</evidence>
<dbReference type="GO" id="GO:0097176">
    <property type="term" value="P:epoxide metabolic process"/>
    <property type="evidence" value="ECO:0007669"/>
    <property type="project" value="TreeGrafter"/>
</dbReference>
<evidence type="ECO:0000256" key="2">
    <source>
        <dbReference type="ARBA" id="ARBA00022797"/>
    </source>
</evidence>
<dbReference type="SUPFAM" id="SSF53474">
    <property type="entry name" value="alpha/beta-Hydrolases"/>
    <property type="match status" value="1"/>
</dbReference>